<evidence type="ECO:0008006" key="3">
    <source>
        <dbReference type="Google" id="ProtNLM"/>
    </source>
</evidence>
<dbReference type="Proteomes" id="UP000054166">
    <property type="component" value="Unassembled WGS sequence"/>
</dbReference>
<dbReference type="AlphaFoldDB" id="A0A0C3B0K0"/>
<evidence type="ECO:0000313" key="1">
    <source>
        <dbReference type="EMBL" id="KIM79758.1"/>
    </source>
</evidence>
<dbReference type="OrthoDB" id="3138711at2759"/>
<dbReference type="SUPFAM" id="SSF56112">
    <property type="entry name" value="Protein kinase-like (PK-like)"/>
    <property type="match status" value="1"/>
</dbReference>
<proteinExistence type="predicted"/>
<gene>
    <name evidence="1" type="ORF">PILCRDRAFT_10237</name>
</gene>
<dbReference type="InParanoid" id="A0A0C3B0K0"/>
<accession>A0A0C3B0K0</accession>
<reference evidence="2" key="2">
    <citation type="submission" date="2015-01" db="EMBL/GenBank/DDBJ databases">
        <title>Evolutionary Origins and Diversification of the Mycorrhizal Mutualists.</title>
        <authorList>
            <consortium name="DOE Joint Genome Institute"/>
            <consortium name="Mycorrhizal Genomics Consortium"/>
            <person name="Kohler A."/>
            <person name="Kuo A."/>
            <person name="Nagy L.G."/>
            <person name="Floudas D."/>
            <person name="Copeland A."/>
            <person name="Barry K.W."/>
            <person name="Cichocki N."/>
            <person name="Veneault-Fourrey C."/>
            <person name="LaButti K."/>
            <person name="Lindquist E.A."/>
            <person name="Lipzen A."/>
            <person name="Lundell T."/>
            <person name="Morin E."/>
            <person name="Murat C."/>
            <person name="Riley R."/>
            <person name="Ohm R."/>
            <person name="Sun H."/>
            <person name="Tunlid A."/>
            <person name="Henrissat B."/>
            <person name="Grigoriev I.V."/>
            <person name="Hibbett D.S."/>
            <person name="Martin F."/>
        </authorList>
    </citation>
    <scope>NUCLEOTIDE SEQUENCE [LARGE SCALE GENOMIC DNA]</scope>
    <source>
        <strain evidence="2">F 1598</strain>
    </source>
</reference>
<protein>
    <recommendedName>
        <fullName evidence="3">Protein kinase domain-containing protein</fullName>
    </recommendedName>
</protein>
<sequence length="324" mass="36594">MNVYDIQEGYPFPFDYTNKAACLEYEKHLRELNKLALDEPIRKGFQFELSLTSVPSTCPNARPLAWFASQAPNIKCTLELCQCLSNRLSSRTQVWVANVWPVQGVPELEPVQVVVKFLQPSMMSIPPVEELGHPHWQTQYTIPEQGAKEEAEIYKKLSNVRGKMVPNFYGLHTVITPSGESAWAIVLEYVKGVTLNHLASDTFPDHNHPLDEKFQRYCNVYNHALEALLNIHACGVIHGSLGPPDGTTDSSSLVIAEPSDDPVFVDFFLGYYDRSNPSAFKGEMGSLHVLFLWLSKGNGKALLDWAATNVREELRRKPHKRDRL</sequence>
<reference evidence="1 2" key="1">
    <citation type="submission" date="2014-04" db="EMBL/GenBank/DDBJ databases">
        <authorList>
            <consortium name="DOE Joint Genome Institute"/>
            <person name="Kuo A."/>
            <person name="Tarkka M."/>
            <person name="Buscot F."/>
            <person name="Kohler A."/>
            <person name="Nagy L.G."/>
            <person name="Floudas D."/>
            <person name="Copeland A."/>
            <person name="Barry K.W."/>
            <person name="Cichocki N."/>
            <person name="Veneault-Fourrey C."/>
            <person name="LaButti K."/>
            <person name="Lindquist E.A."/>
            <person name="Lipzen A."/>
            <person name="Lundell T."/>
            <person name="Morin E."/>
            <person name="Murat C."/>
            <person name="Sun H."/>
            <person name="Tunlid A."/>
            <person name="Henrissat B."/>
            <person name="Grigoriev I.V."/>
            <person name="Hibbett D.S."/>
            <person name="Martin F."/>
            <person name="Nordberg H.P."/>
            <person name="Cantor M.N."/>
            <person name="Hua S.X."/>
        </authorList>
    </citation>
    <scope>NUCLEOTIDE SEQUENCE [LARGE SCALE GENOMIC DNA]</scope>
    <source>
        <strain evidence="1 2">F 1598</strain>
    </source>
</reference>
<organism evidence="1 2">
    <name type="scientific">Piloderma croceum (strain F 1598)</name>
    <dbReference type="NCBI Taxonomy" id="765440"/>
    <lineage>
        <taxon>Eukaryota</taxon>
        <taxon>Fungi</taxon>
        <taxon>Dikarya</taxon>
        <taxon>Basidiomycota</taxon>
        <taxon>Agaricomycotina</taxon>
        <taxon>Agaricomycetes</taxon>
        <taxon>Agaricomycetidae</taxon>
        <taxon>Atheliales</taxon>
        <taxon>Atheliaceae</taxon>
        <taxon>Piloderma</taxon>
    </lineage>
</organism>
<name>A0A0C3B0K0_PILCF</name>
<keyword evidence="2" id="KW-1185">Reference proteome</keyword>
<dbReference type="HOGENOM" id="CLU_855606_0_0_1"/>
<dbReference type="EMBL" id="KN833008">
    <property type="protein sequence ID" value="KIM79758.1"/>
    <property type="molecule type" value="Genomic_DNA"/>
</dbReference>
<evidence type="ECO:0000313" key="2">
    <source>
        <dbReference type="Proteomes" id="UP000054166"/>
    </source>
</evidence>
<dbReference type="InterPro" id="IPR011009">
    <property type="entry name" value="Kinase-like_dom_sf"/>
</dbReference>